<dbReference type="FunFam" id="3.40.50.720:FF:000173">
    <property type="entry name" value="3-oxoacyl-[acyl-carrier protein] reductase"/>
    <property type="match status" value="1"/>
</dbReference>
<dbReference type="AlphaFoldDB" id="A0A0J6FYH2"/>
<evidence type="ECO:0000256" key="3">
    <source>
        <dbReference type="RuleBase" id="RU000363"/>
    </source>
</evidence>
<dbReference type="GO" id="GO:0016491">
    <property type="term" value="F:oxidoreductase activity"/>
    <property type="evidence" value="ECO:0007669"/>
    <property type="project" value="UniProtKB-KW"/>
</dbReference>
<sequence>MYLRRKRMLKNKVAIITGSGRGVGRAVALKLAESGARVVVSDKDEEPAAEVVKEIHELGGNAIAFPGDVTDGDFSTSIMETAAKEFGSVDILVNNAGYTWDNLIHKMTDEQFQAMLDIHLIAPFKLTRAAAPYMRDAAKKEIANGEATYRKIVNVSSVAGVMGNVGQANYSSAKAGMIGLTKTVAKEWGPFNINCNAVAFGLIDTRLTQSKEKGETVNGVAVGIPEKVKKMFEQSIPQQRAGTAEEAAAGIFYLASPLSNYTNGQVLHINGGWYT</sequence>
<dbReference type="OrthoDB" id="9803333at2"/>
<evidence type="ECO:0000313" key="5">
    <source>
        <dbReference type="EMBL" id="KMM39417.1"/>
    </source>
</evidence>
<dbReference type="InterPro" id="IPR050259">
    <property type="entry name" value="SDR"/>
</dbReference>
<dbReference type="STRING" id="157733.AB986_09540"/>
<dbReference type="InterPro" id="IPR057326">
    <property type="entry name" value="KR_dom"/>
</dbReference>
<evidence type="ECO:0000313" key="6">
    <source>
        <dbReference type="Proteomes" id="UP000035996"/>
    </source>
</evidence>
<proteinExistence type="inferred from homology"/>
<dbReference type="InterPro" id="IPR020904">
    <property type="entry name" value="Sc_DH/Rdtase_CS"/>
</dbReference>
<comment type="caution">
    <text evidence="5">The sequence shown here is derived from an EMBL/GenBank/DDBJ whole genome shotgun (WGS) entry which is preliminary data.</text>
</comment>
<dbReference type="InterPro" id="IPR002347">
    <property type="entry name" value="SDR_fam"/>
</dbReference>
<dbReference type="EMBL" id="LELK01000001">
    <property type="protein sequence ID" value="KMM39417.1"/>
    <property type="molecule type" value="Genomic_DNA"/>
</dbReference>
<dbReference type="Pfam" id="PF00106">
    <property type="entry name" value="adh_short"/>
    <property type="match status" value="1"/>
</dbReference>
<keyword evidence="6" id="KW-1185">Reference proteome</keyword>
<name>A0A0J6FYH2_9BACL</name>
<dbReference type="PRINTS" id="PR00081">
    <property type="entry name" value="GDHRDH"/>
</dbReference>
<dbReference type="Proteomes" id="UP000035996">
    <property type="component" value="Unassembled WGS sequence"/>
</dbReference>
<dbReference type="SMART" id="SM00822">
    <property type="entry name" value="PKS_KR"/>
    <property type="match status" value="1"/>
</dbReference>
<dbReference type="PATRIC" id="fig|157733.3.peg.4208"/>
<evidence type="ECO:0000256" key="2">
    <source>
        <dbReference type="ARBA" id="ARBA00023002"/>
    </source>
</evidence>
<accession>A0A0J6FYH2</accession>
<dbReference type="InterPro" id="IPR036291">
    <property type="entry name" value="NAD(P)-bd_dom_sf"/>
</dbReference>
<protein>
    <submittedName>
        <fullName evidence="5">3-oxoacyl-ACP reductase</fullName>
    </submittedName>
</protein>
<dbReference type="PRINTS" id="PR00080">
    <property type="entry name" value="SDRFAMILY"/>
</dbReference>
<dbReference type="PANTHER" id="PTHR42879:SF2">
    <property type="entry name" value="3-OXOACYL-[ACYL-CARRIER-PROTEIN] REDUCTASE FABG"/>
    <property type="match status" value="1"/>
</dbReference>
<evidence type="ECO:0000256" key="1">
    <source>
        <dbReference type="ARBA" id="ARBA00006484"/>
    </source>
</evidence>
<reference evidence="5" key="1">
    <citation type="submission" date="2015-06" db="EMBL/GenBank/DDBJ databases">
        <authorList>
            <person name="Liu B."/>
            <person name="Wang J."/>
            <person name="Zhu Y."/>
            <person name="Liu G."/>
            <person name="Chen Q."/>
            <person name="Zheng C."/>
            <person name="Che J."/>
            <person name="Ge C."/>
            <person name="Shi H."/>
            <person name="Pan Z."/>
            <person name="Liu X."/>
        </authorList>
    </citation>
    <scope>NUCLEOTIDE SEQUENCE [LARGE SCALE GENOMIC DNA]</scope>
    <source>
        <strain evidence="5">DSM 16346</strain>
    </source>
</reference>
<evidence type="ECO:0000259" key="4">
    <source>
        <dbReference type="SMART" id="SM00822"/>
    </source>
</evidence>
<dbReference type="PANTHER" id="PTHR42879">
    <property type="entry name" value="3-OXOACYL-(ACYL-CARRIER-PROTEIN) REDUCTASE"/>
    <property type="match status" value="1"/>
</dbReference>
<dbReference type="Gene3D" id="3.40.50.720">
    <property type="entry name" value="NAD(P)-binding Rossmann-like Domain"/>
    <property type="match status" value="1"/>
</dbReference>
<dbReference type="GO" id="GO:0032787">
    <property type="term" value="P:monocarboxylic acid metabolic process"/>
    <property type="evidence" value="ECO:0007669"/>
    <property type="project" value="UniProtKB-ARBA"/>
</dbReference>
<dbReference type="SUPFAM" id="SSF51735">
    <property type="entry name" value="NAD(P)-binding Rossmann-fold domains"/>
    <property type="match status" value="1"/>
</dbReference>
<organism evidence="5 6">
    <name type="scientific">Guptibacillus hwajinpoensis</name>
    <dbReference type="NCBI Taxonomy" id="208199"/>
    <lineage>
        <taxon>Bacteria</taxon>
        <taxon>Bacillati</taxon>
        <taxon>Bacillota</taxon>
        <taxon>Bacilli</taxon>
        <taxon>Bacillales</taxon>
        <taxon>Guptibacillaceae</taxon>
        <taxon>Guptibacillus</taxon>
    </lineage>
</organism>
<keyword evidence="2" id="KW-0560">Oxidoreductase</keyword>
<gene>
    <name evidence="5" type="ORF">AB986_09540</name>
</gene>
<dbReference type="PROSITE" id="PS00061">
    <property type="entry name" value="ADH_SHORT"/>
    <property type="match status" value="1"/>
</dbReference>
<comment type="similarity">
    <text evidence="1 3">Belongs to the short-chain dehydrogenases/reductases (SDR) family.</text>
</comment>
<feature type="domain" description="Ketoreductase" evidence="4">
    <location>
        <begin position="12"/>
        <end position="191"/>
    </location>
</feature>